<keyword evidence="3" id="KW-1185">Reference proteome</keyword>
<keyword evidence="1" id="KW-0472">Membrane</keyword>
<dbReference type="AlphaFoldDB" id="A0AAD1XYX6"/>
<name>A0AAD1XYX6_EUPCR</name>
<evidence type="ECO:0000256" key="1">
    <source>
        <dbReference type="SAM" id="Phobius"/>
    </source>
</evidence>
<sequence length="178" mass="20746">MVNCCRLAHKLTKKGIKLKGYLRNLNYAHIIVAVMIMYILKLEIGLIELISPIILSIGISQNNYWNILIYFILNVMGIMYKSYYLVKSCIAIGFLESFNRYPLIKTLEVLVIVFYIIANTFAWKAYEEFKESADLYPYEESSDSESNQELPSFNERLERELIRDYRAPPPLAGNARRI</sequence>
<proteinExistence type="predicted"/>
<gene>
    <name evidence="2" type="ORF">ECRASSUSDP1_LOCUS22676</name>
</gene>
<dbReference type="Proteomes" id="UP001295684">
    <property type="component" value="Unassembled WGS sequence"/>
</dbReference>
<dbReference type="EMBL" id="CAMPGE010023266">
    <property type="protein sequence ID" value="CAI2381226.1"/>
    <property type="molecule type" value="Genomic_DNA"/>
</dbReference>
<evidence type="ECO:0000313" key="3">
    <source>
        <dbReference type="Proteomes" id="UP001295684"/>
    </source>
</evidence>
<feature type="transmembrane region" description="Helical" evidence="1">
    <location>
        <begin position="27"/>
        <end position="55"/>
    </location>
</feature>
<feature type="transmembrane region" description="Helical" evidence="1">
    <location>
        <begin position="107"/>
        <end position="126"/>
    </location>
</feature>
<accession>A0AAD1XYX6</accession>
<comment type="caution">
    <text evidence="2">The sequence shown here is derived from an EMBL/GenBank/DDBJ whole genome shotgun (WGS) entry which is preliminary data.</text>
</comment>
<keyword evidence="1" id="KW-0812">Transmembrane</keyword>
<feature type="transmembrane region" description="Helical" evidence="1">
    <location>
        <begin position="67"/>
        <end position="86"/>
    </location>
</feature>
<evidence type="ECO:0000313" key="2">
    <source>
        <dbReference type="EMBL" id="CAI2381226.1"/>
    </source>
</evidence>
<protein>
    <submittedName>
        <fullName evidence="2">Uncharacterized protein</fullName>
    </submittedName>
</protein>
<keyword evidence="1" id="KW-1133">Transmembrane helix</keyword>
<organism evidence="2 3">
    <name type="scientific">Euplotes crassus</name>
    <dbReference type="NCBI Taxonomy" id="5936"/>
    <lineage>
        <taxon>Eukaryota</taxon>
        <taxon>Sar</taxon>
        <taxon>Alveolata</taxon>
        <taxon>Ciliophora</taxon>
        <taxon>Intramacronucleata</taxon>
        <taxon>Spirotrichea</taxon>
        <taxon>Hypotrichia</taxon>
        <taxon>Euplotida</taxon>
        <taxon>Euplotidae</taxon>
        <taxon>Moneuplotes</taxon>
    </lineage>
</organism>
<reference evidence="2" key="1">
    <citation type="submission" date="2023-07" db="EMBL/GenBank/DDBJ databases">
        <authorList>
            <consortium name="AG Swart"/>
            <person name="Singh M."/>
            <person name="Singh A."/>
            <person name="Seah K."/>
            <person name="Emmerich C."/>
        </authorList>
    </citation>
    <scope>NUCLEOTIDE SEQUENCE</scope>
    <source>
        <strain evidence="2">DP1</strain>
    </source>
</reference>